<name>A0A9W9DW55_9AGAR</name>
<evidence type="ECO:0000256" key="3">
    <source>
        <dbReference type="ARBA" id="ARBA00023002"/>
    </source>
</evidence>
<gene>
    <name evidence="7" type="ORF">J3R30DRAFT_3400458</name>
</gene>
<evidence type="ECO:0000256" key="5">
    <source>
        <dbReference type="PIRSR" id="PIRSR000097-3"/>
    </source>
</evidence>
<proteinExistence type="inferred from homology"/>
<dbReference type="EMBL" id="JAOTPV010000002">
    <property type="protein sequence ID" value="KAJ4487778.1"/>
    <property type="molecule type" value="Genomic_DNA"/>
</dbReference>
<evidence type="ECO:0000313" key="7">
    <source>
        <dbReference type="EMBL" id="KAJ4487778.1"/>
    </source>
</evidence>
<evidence type="ECO:0000313" key="8">
    <source>
        <dbReference type="Proteomes" id="UP001150266"/>
    </source>
</evidence>
<evidence type="ECO:0000256" key="2">
    <source>
        <dbReference type="ARBA" id="ARBA00022857"/>
    </source>
</evidence>
<keyword evidence="3" id="KW-0560">Oxidoreductase</keyword>
<dbReference type="PIRSF" id="PIRSF000097">
    <property type="entry name" value="AKR"/>
    <property type="match status" value="1"/>
</dbReference>
<organism evidence="7 8">
    <name type="scientific">Lentinula aciculospora</name>
    <dbReference type="NCBI Taxonomy" id="153920"/>
    <lineage>
        <taxon>Eukaryota</taxon>
        <taxon>Fungi</taxon>
        <taxon>Dikarya</taxon>
        <taxon>Basidiomycota</taxon>
        <taxon>Agaricomycotina</taxon>
        <taxon>Agaricomycetes</taxon>
        <taxon>Agaricomycetidae</taxon>
        <taxon>Agaricales</taxon>
        <taxon>Marasmiineae</taxon>
        <taxon>Omphalotaceae</taxon>
        <taxon>Lentinula</taxon>
    </lineage>
</organism>
<dbReference type="InterPro" id="IPR023210">
    <property type="entry name" value="NADP_OxRdtase_dom"/>
</dbReference>
<dbReference type="Proteomes" id="UP001150266">
    <property type="component" value="Unassembled WGS sequence"/>
</dbReference>
<feature type="binding site" evidence="4">
    <location>
        <position position="89"/>
    </location>
    <ligand>
        <name>substrate</name>
    </ligand>
</feature>
<sequence length="272" mass="29718">MSPTFTLNDGAQISWLGFGTGTALYHKDSADAENEESLGQGIKDSGVAREKVFVTTKVLKTLEGESVKATLKGSLKRLGLDYVDLFLIHSPTAALKAGGKAGLRAWWKEMEELKKEGLAKSIGVSNFAVEHMEIILEDATIIPAVNQIELHPYVWDTASQIYDFCKSKNIVIESYAALSSIFRASGGPVDPVLANVAARLRTKESDTTVSPGQVIFKWLIQKGVVVVTTSSKVSRIREALSTPSLPDLTEEEMATIETEGSKVHERFFVERD</sequence>
<dbReference type="InterPro" id="IPR036812">
    <property type="entry name" value="NAD(P)_OxRdtase_dom_sf"/>
</dbReference>
<feature type="domain" description="NADP-dependent oxidoreductase" evidence="6">
    <location>
        <begin position="30"/>
        <end position="257"/>
    </location>
</feature>
<keyword evidence="2" id="KW-0521">NADP</keyword>
<reference evidence="7" key="1">
    <citation type="submission" date="2022-08" db="EMBL/GenBank/DDBJ databases">
        <title>A Global Phylogenomic Analysis of the Shiitake Genus Lentinula.</title>
        <authorList>
            <consortium name="DOE Joint Genome Institute"/>
            <person name="Sierra-Patev S."/>
            <person name="Min B."/>
            <person name="Naranjo-Ortiz M."/>
            <person name="Looney B."/>
            <person name="Konkel Z."/>
            <person name="Slot J.C."/>
            <person name="Sakamoto Y."/>
            <person name="Steenwyk J.L."/>
            <person name="Rokas A."/>
            <person name="Carro J."/>
            <person name="Camarero S."/>
            <person name="Ferreira P."/>
            <person name="Molpeceres G."/>
            <person name="Ruiz-Duenas F.J."/>
            <person name="Serrano A."/>
            <person name="Henrissat B."/>
            <person name="Drula E."/>
            <person name="Hughes K.W."/>
            <person name="Mata J.L."/>
            <person name="Ishikawa N.K."/>
            <person name="Vargas-Isla R."/>
            <person name="Ushijima S."/>
            <person name="Smith C.A."/>
            <person name="Ahrendt S."/>
            <person name="Andreopoulos W."/>
            <person name="He G."/>
            <person name="Labutti K."/>
            <person name="Lipzen A."/>
            <person name="Ng V."/>
            <person name="Riley R."/>
            <person name="Sandor L."/>
            <person name="Barry K."/>
            <person name="Martinez A.T."/>
            <person name="Xiao Y."/>
            <person name="Gibbons J.G."/>
            <person name="Terashima K."/>
            <person name="Grigoriev I.V."/>
            <person name="Hibbett D.S."/>
        </authorList>
    </citation>
    <scope>NUCLEOTIDE SEQUENCE</scope>
    <source>
        <strain evidence="7">JLM2183</strain>
    </source>
</reference>
<protein>
    <submittedName>
        <fullName evidence="7">Oxidoreductase</fullName>
    </submittedName>
</protein>
<dbReference type="GO" id="GO:0016616">
    <property type="term" value="F:oxidoreductase activity, acting on the CH-OH group of donors, NAD or NADP as acceptor"/>
    <property type="evidence" value="ECO:0007669"/>
    <property type="project" value="UniProtKB-ARBA"/>
</dbReference>
<dbReference type="PRINTS" id="PR00069">
    <property type="entry name" value="ALDKETRDTASE"/>
</dbReference>
<feature type="site" description="Lowers pKa of active site Tyr" evidence="5">
    <location>
        <position position="57"/>
    </location>
</feature>
<dbReference type="Gene3D" id="3.20.20.100">
    <property type="entry name" value="NADP-dependent oxidoreductase domain"/>
    <property type="match status" value="1"/>
</dbReference>
<dbReference type="Pfam" id="PF00248">
    <property type="entry name" value="Aldo_ket_red"/>
    <property type="match status" value="1"/>
</dbReference>
<evidence type="ECO:0000256" key="1">
    <source>
        <dbReference type="ARBA" id="ARBA00007905"/>
    </source>
</evidence>
<dbReference type="InterPro" id="IPR020471">
    <property type="entry name" value="AKR"/>
</dbReference>
<dbReference type="AlphaFoldDB" id="A0A9W9DW55"/>
<evidence type="ECO:0000259" key="6">
    <source>
        <dbReference type="Pfam" id="PF00248"/>
    </source>
</evidence>
<dbReference type="OrthoDB" id="416253at2759"/>
<evidence type="ECO:0000256" key="4">
    <source>
        <dbReference type="PIRSR" id="PIRSR000097-2"/>
    </source>
</evidence>
<comment type="caution">
    <text evidence="7">The sequence shown here is derived from an EMBL/GenBank/DDBJ whole genome shotgun (WGS) entry which is preliminary data.</text>
</comment>
<accession>A0A9W9DW55</accession>
<dbReference type="SUPFAM" id="SSF51430">
    <property type="entry name" value="NAD(P)-linked oxidoreductase"/>
    <property type="match status" value="1"/>
</dbReference>
<dbReference type="PROSITE" id="PS00062">
    <property type="entry name" value="ALDOKETO_REDUCTASE_2"/>
    <property type="match status" value="1"/>
</dbReference>
<keyword evidence="8" id="KW-1185">Reference proteome</keyword>
<comment type="similarity">
    <text evidence="1">Belongs to the aldo/keto reductase family.</text>
</comment>
<dbReference type="PANTHER" id="PTHR43827:SF3">
    <property type="entry name" value="NADP-DEPENDENT OXIDOREDUCTASE DOMAIN-CONTAINING PROTEIN"/>
    <property type="match status" value="1"/>
</dbReference>
<dbReference type="PANTHER" id="PTHR43827">
    <property type="entry name" value="2,5-DIKETO-D-GLUCONIC ACID REDUCTASE"/>
    <property type="match status" value="1"/>
</dbReference>
<dbReference type="InterPro" id="IPR018170">
    <property type="entry name" value="Aldo/ket_reductase_CS"/>
</dbReference>